<dbReference type="EMBL" id="CAJVPQ010001705">
    <property type="protein sequence ID" value="CAG8566062.1"/>
    <property type="molecule type" value="Genomic_DNA"/>
</dbReference>
<dbReference type="OrthoDB" id="2303836at2759"/>
<sequence length="154" mass="17049">MANLQFTIFVVLFIFVAAISIKAETVDRTDSSPNNSKRNVLNKRNEDKVCQCTIAEAIFDSSFKGLFFFSQDECGSTTIAGILNVQFCDDGSTKPFTHTFPAINLDCNKDGIFIPEAGKYSKRAANKPPATAIKNGKNRNDKPLDKAQINKLYK</sequence>
<keyword evidence="4" id="KW-1185">Reference proteome</keyword>
<evidence type="ECO:0000256" key="2">
    <source>
        <dbReference type="SAM" id="SignalP"/>
    </source>
</evidence>
<dbReference type="AlphaFoldDB" id="A0A9N9FVS7"/>
<gene>
    <name evidence="3" type="ORF">FCALED_LOCUS6854</name>
</gene>
<organism evidence="3 4">
    <name type="scientific">Funneliformis caledonium</name>
    <dbReference type="NCBI Taxonomy" id="1117310"/>
    <lineage>
        <taxon>Eukaryota</taxon>
        <taxon>Fungi</taxon>
        <taxon>Fungi incertae sedis</taxon>
        <taxon>Mucoromycota</taxon>
        <taxon>Glomeromycotina</taxon>
        <taxon>Glomeromycetes</taxon>
        <taxon>Glomerales</taxon>
        <taxon>Glomeraceae</taxon>
        <taxon>Funneliformis</taxon>
    </lineage>
</organism>
<keyword evidence="2" id="KW-0732">Signal</keyword>
<reference evidence="3" key="1">
    <citation type="submission" date="2021-06" db="EMBL/GenBank/DDBJ databases">
        <authorList>
            <person name="Kallberg Y."/>
            <person name="Tangrot J."/>
            <person name="Rosling A."/>
        </authorList>
    </citation>
    <scope>NUCLEOTIDE SEQUENCE</scope>
    <source>
        <strain evidence="3">UK204</strain>
    </source>
</reference>
<evidence type="ECO:0000313" key="3">
    <source>
        <dbReference type="EMBL" id="CAG8566062.1"/>
    </source>
</evidence>
<proteinExistence type="predicted"/>
<feature type="region of interest" description="Disordered" evidence="1">
    <location>
        <begin position="124"/>
        <end position="143"/>
    </location>
</feature>
<dbReference type="Proteomes" id="UP000789570">
    <property type="component" value="Unassembled WGS sequence"/>
</dbReference>
<feature type="chain" id="PRO_5040501060" evidence="2">
    <location>
        <begin position="19"/>
        <end position="154"/>
    </location>
</feature>
<comment type="caution">
    <text evidence="3">The sequence shown here is derived from an EMBL/GenBank/DDBJ whole genome shotgun (WGS) entry which is preliminary data.</text>
</comment>
<evidence type="ECO:0000313" key="4">
    <source>
        <dbReference type="Proteomes" id="UP000789570"/>
    </source>
</evidence>
<accession>A0A9N9FVS7</accession>
<protein>
    <submittedName>
        <fullName evidence="3">6735_t:CDS:1</fullName>
    </submittedName>
</protein>
<feature type="signal peptide" evidence="2">
    <location>
        <begin position="1"/>
        <end position="18"/>
    </location>
</feature>
<name>A0A9N9FVS7_9GLOM</name>
<evidence type="ECO:0000256" key="1">
    <source>
        <dbReference type="SAM" id="MobiDB-lite"/>
    </source>
</evidence>